<feature type="transmembrane region" description="Helical" evidence="9">
    <location>
        <begin position="43"/>
        <end position="64"/>
    </location>
</feature>
<evidence type="ECO:0000256" key="6">
    <source>
        <dbReference type="ARBA" id="ARBA00022989"/>
    </source>
</evidence>
<comment type="subunit">
    <text evidence="9">Component of the Sec protein translocase complex. Heterotrimer consisting of SecY, SecE and SecG subunits. The heterotrimers can form oligomers, although 1 heterotrimer is thought to be able to translocate proteins. Interacts with the ribosome. Interacts with SecDF, and other proteins may be involved. Interacts with SecA.</text>
</comment>
<keyword evidence="3 9" id="KW-1003">Cell membrane</keyword>
<evidence type="ECO:0000256" key="2">
    <source>
        <dbReference type="ARBA" id="ARBA00022448"/>
    </source>
</evidence>
<comment type="function">
    <text evidence="9">Essential subunit of the Sec protein translocation channel SecYEG. Clamps together the 2 halves of SecY. May contact the channel plug during translocation.</text>
</comment>
<comment type="similarity">
    <text evidence="9">Belongs to the SecE/SEC61-gamma family.</text>
</comment>
<dbReference type="NCBIfam" id="TIGR00964">
    <property type="entry name" value="secE_bact"/>
    <property type="match status" value="1"/>
</dbReference>
<dbReference type="InterPro" id="IPR001901">
    <property type="entry name" value="Translocase_SecE/Sec61-g"/>
</dbReference>
<keyword evidence="5 9" id="KW-0653">Protein transport</keyword>
<evidence type="ECO:0000313" key="11">
    <source>
        <dbReference type="Proteomes" id="UP001321766"/>
    </source>
</evidence>
<keyword evidence="8 9" id="KW-0472">Membrane</keyword>
<protein>
    <recommendedName>
        <fullName evidence="9">Protein translocase subunit SecE</fullName>
    </recommendedName>
</protein>
<dbReference type="Gene3D" id="1.20.5.1030">
    <property type="entry name" value="Preprotein translocase secy subunit"/>
    <property type="match status" value="1"/>
</dbReference>
<dbReference type="EMBL" id="AP026798">
    <property type="protein sequence ID" value="BDR53643.1"/>
    <property type="molecule type" value="Genomic_DNA"/>
</dbReference>
<evidence type="ECO:0000256" key="4">
    <source>
        <dbReference type="ARBA" id="ARBA00022692"/>
    </source>
</evidence>
<evidence type="ECO:0000256" key="5">
    <source>
        <dbReference type="ARBA" id="ARBA00022927"/>
    </source>
</evidence>
<keyword evidence="11" id="KW-1185">Reference proteome</keyword>
<dbReference type="PANTHER" id="PTHR33910:SF1">
    <property type="entry name" value="PROTEIN TRANSLOCASE SUBUNIT SECE"/>
    <property type="match status" value="1"/>
</dbReference>
<comment type="subcellular location">
    <subcellularLocation>
        <location evidence="9">Cell membrane</location>
        <topology evidence="9">Single-pass membrane protein</topology>
    </subcellularLocation>
    <subcellularLocation>
        <location evidence="1">Membrane</location>
    </subcellularLocation>
</comment>
<gene>
    <name evidence="9 10" type="primary">secE</name>
    <name evidence="10" type="ORF">KIM372_15500</name>
</gene>
<keyword evidence="7 9" id="KW-0811">Translocation</keyword>
<dbReference type="Proteomes" id="UP001321766">
    <property type="component" value="Chromosome"/>
</dbReference>
<reference evidence="10 11" key="1">
    <citation type="journal article" date="2023" name="Microbiol. Spectr.">
        <title>Symbiosis of Carpenter Bees with Uncharacterized Lactic Acid Bacteria Showing NAD Auxotrophy.</title>
        <authorList>
            <person name="Kawasaki S."/>
            <person name="Ozawa K."/>
            <person name="Mori T."/>
            <person name="Yamamoto A."/>
            <person name="Ito M."/>
            <person name="Ohkuma M."/>
            <person name="Sakamoto M."/>
            <person name="Matsutani M."/>
        </authorList>
    </citation>
    <scope>NUCLEOTIDE SEQUENCE [LARGE SCALE GENOMIC DNA]</scope>
    <source>
        <strain evidence="10 11">Kim37-2</strain>
    </source>
</reference>
<evidence type="ECO:0000256" key="3">
    <source>
        <dbReference type="ARBA" id="ARBA00022475"/>
    </source>
</evidence>
<dbReference type="PANTHER" id="PTHR33910">
    <property type="entry name" value="PROTEIN TRANSLOCASE SUBUNIT SECE"/>
    <property type="match status" value="1"/>
</dbReference>
<dbReference type="Pfam" id="PF00584">
    <property type="entry name" value="SecE"/>
    <property type="match status" value="1"/>
</dbReference>
<sequence>MNMAQKDAAGKSKRPNIFKRIGMFIKQVFDEIRKVVAPTGKELLGWSVAVFIFVLFLMIFVTALDFGLGKLVMLVFG</sequence>
<proteinExistence type="inferred from homology"/>
<dbReference type="HAMAP" id="MF_00422">
    <property type="entry name" value="SecE"/>
    <property type="match status" value="1"/>
</dbReference>
<dbReference type="InterPro" id="IPR038379">
    <property type="entry name" value="SecE_sf"/>
</dbReference>
<dbReference type="InterPro" id="IPR005807">
    <property type="entry name" value="SecE_bac"/>
</dbReference>
<evidence type="ECO:0000313" key="10">
    <source>
        <dbReference type="EMBL" id="BDR53643.1"/>
    </source>
</evidence>
<keyword evidence="4 9" id="KW-0812">Transmembrane</keyword>
<evidence type="ECO:0000256" key="9">
    <source>
        <dbReference type="HAMAP-Rule" id="MF_00422"/>
    </source>
</evidence>
<evidence type="ECO:0000256" key="1">
    <source>
        <dbReference type="ARBA" id="ARBA00004370"/>
    </source>
</evidence>
<keyword evidence="6 9" id="KW-1133">Transmembrane helix</keyword>
<evidence type="ECO:0000256" key="8">
    <source>
        <dbReference type="ARBA" id="ARBA00023136"/>
    </source>
</evidence>
<keyword evidence="2 9" id="KW-0813">Transport</keyword>
<organism evidence="10 11">
    <name type="scientific">Bombiscardovia nodaiensis</name>
    <dbReference type="NCBI Taxonomy" id="2932181"/>
    <lineage>
        <taxon>Bacteria</taxon>
        <taxon>Bacillati</taxon>
        <taxon>Actinomycetota</taxon>
        <taxon>Actinomycetes</taxon>
        <taxon>Bifidobacteriales</taxon>
        <taxon>Bifidobacteriaceae</taxon>
        <taxon>Bombiscardovia</taxon>
    </lineage>
</organism>
<name>A0ABM8B9U3_9BIFI</name>
<accession>A0ABM8B9U3</accession>
<evidence type="ECO:0000256" key="7">
    <source>
        <dbReference type="ARBA" id="ARBA00023010"/>
    </source>
</evidence>